<dbReference type="PANTHER" id="PTHR43289">
    <property type="entry name" value="MITOGEN-ACTIVATED PROTEIN KINASE KINASE KINASE 20-RELATED"/>
    <property type="match status" value="1"/>
</dbReference>
<evidence type="ECO:0000256" key="4">
    <source>
        <dbReference type="ARBA" id="ARBA00022840"/>
    </source>
</evidence>
<evidence type="ECO:0000313" key="6">
    <source>
        <dbReference type="EMBL" id="ACB75706.1"/>
    </source>
</evidence>
<dbReference type="EMBL" id="CP001032">
    <property type="protein sequence ID" value="ACB75706.1"/>
    <property type="molecule type" value="Genomic_DNA"/>
</dbReference>
<dbReference type="InterPro" id="IPR000719">
    <property type="entry name" value="Prot_kinase_dom"/>
</dbReference>
<dbReference type="eggNOG" id="COG0457">
    <property type="taxonomic scope" value="Bacteria"/>
</dbReference>
<dbReference type="Proteomes" id="UP000007013">
    <property type="component" value="Chromosome"/>
</dbReference>
<reference evidence="6 7" key="1">
    <citation type="journal article" date="2011" name="J. Bacteriol.">
        <title>Genome sequence of the verrucomicrobium Opitutus terrae PB90-1, an abundant inhabitant of rice paddy soil ecosystems.</title>
        <authorList>
            <person name="van Passel M.W."/>
            <person name="Kant R."/>
            <person name="Palva A."/>
            <person name="Copeland A."/>
            <person name="Lucas S."/>
            <person name="Lapidus A."/>
            <person name="Glavina del Rio T."/>
            <person name="Pitluck S."/>
            <person name="Goltsman E."/>
            <person name="Clum A."/>
            <person name="Sun H."/>
            <person name="Schmutz J."/>
            <person name="Larimer F.W."/>
            <person name="Land M.L."/>
            <person name="Hauser L."/>
            <person name="Kyrpides N."/>
            <person name="Mikhailova N."/>
            <person name="Richardson P.P."/>
            <person name="Janssen P.H."/>
            <person name="de Vos W.M."/>
            <person name="Smidt H."/>
        </authorList>
    </citation>
    <scope>NUCLEOTIDE SEQUENCE [LARGE SCALE GENOMIC DNA]</scope>
    <source>
        <strain evidence="7">DSM 11246 / JCM 15787 / PB90-1</strain>
    </source>
</reference>
<accession>B1ZSA7</accession>
<dbReference type="InterPro" id="IPR008271">
    <property type="entry name" value="Ser/Thr_kinase_AS"/>
</dbReference>
<keyword evidence="7" id="KW-1185">Reference proteome</keyword>
<dbReference type="SUPFAM" id="SSF56112">
    <property type="entry name" value="Protein kinase-like (PK-like)"/>
    <property type="match status" value="1"/>
</dbReference>
<keyword evidence="6" id="KW-0723">Serine/threonine-protein kinase</keyword>
<proteinExistence type="predicted"/>
<gene>
    <name evidence="6" type="ordered locus">Oter_2424</name>
</gene>
<dbReference type="Gene3D" id="1.10.510.10">
    <property type="entry name" value="Transferase(Phosphotransferase) domain 1"/>
    <property type="match status" value="2"/>
</dbReference>
<keyword evidence="1" id="KW-0808">Transferase</keyword>
<dbReference type="STRING" id="452637.Oter_2424"/>
<dbReference type="Gene3D" id="3.30.200.20">
    <property type="entry name" value="Phosphorylase Kinase, domain 1"/>
    <property type="match status" value="1"/>
</dbReference>
<sequence>MDRDDEIFADAIELPTAARAALLDQACASDPAQRARIEALLAGHNAAGAFLEKPAGAPLPLPDEEKPGDVIGRYLLLQKIGEGGCGAVYLAEQKMPVHRRVALKVIKLGMDTRTVIARFEAERQALALMDHPDIARVFDAGATGAGRPFFVMELVDGLPITKFCDEHRLTIPARLELFARVCLALQHAHQKGIIHRDVKPSNILVALRDGEPAPKVIDFGIAKATQDRLTEQTLVTGVDQFIGTPAYMSPEQADRRDGDIDTRSDIYALGIVLYELLCGRLPFDPKTLSRAGVDELRRIIREVESPRPSAVVGVALPTLSDHGLRGSTRMDDVKEAGNPWISVRSVVDRSSVWLRFHRRGKRTPTATPPNISVAAARGVTPKQLSSALRGDLDWIVMRCLEKDRDRRYGSARELADDVLRHLRQEPVEARPPNAGYRLERFVARNRLACASAAAIALALIVGTVVSVRQAVRATRAERIANAERDLAQAASRAEAVARTDAQRRQEQAEDLLTFMLGDFRTELQKIGRLALLDSVGEKAMAYFAALKPEELTDTALARQAKALTQIGQIRLDQNRYADAHAAFTAGYTRAAALASRHPRDGDMLFERAQAEYWIGFVARRRGDAVAEREWLTRYRDSAFALLHTEGETPRAQSELAWGYHNIAVLDVDAENFVTARAGFAAEGRMVKELLIAAPGDVQLQMRLAEIASWLGEISRRDGDFVAAMDCYAEAASLFERIASLEPAVPHWRYRVAKSLIFAGEVKRSLGLRIAADNSYARAIGLMNELVAFDPANKWWRTEALHARIVGGRPGSEEYGAALSEALTELEMMVKSEPSSRALKRLLAETLRMQSADRLAAGRVDQAEGDIERAIEVGEALVREGQADANVCAEAAQAHLLAGRIAMEQRRVARAQEHWREVLALLRTRLATTKDCRLLDPGAQAYVLLGMLDRANPLVERLRQCGYHSSDPLAAPILDVASWSTNETQNQ</sequence>
<dbReference type="GO" id="GO:0004674">
    <property type="term" value="F:protein serine/threonine kinase activity"/>
    <property type="evidence" value="ECO:0007669"/>
    <property type="project" value="UniProtKB-KW"/>
</dbReference>
<dbReference type="InterPro" id="IPR011009">
    <property type="entry name" value="Kinase-like_dom_sf"/>
</dbReference>
<evidence type="ECO:0000313" key="7">
    <source>
        <dbReference type="Proteomes" id="UP000007013"/>
    </source>
</evidence>
<dbReference type="KEGG" id="ote:Oter_2424"/>
<dbReference type="PROSITE" id="PS50011">
    <property type="entry name" value="PROTEIN_KINASE_DOM"/>
    <property type="match status" value="1"/>
</dbReference>
<evidence type="ECO:0000256" key="2">
    <source>
        <dbReference type="ARBA" id="ARBA00022741"/>
    </source>
</evidence>
<evidence type="ECO:0000256" key="3">
    <source>
        <dbReference type="ARBA" id="ARBA00022777"/>
    </source>
</evidence>
<dbReference type="GO" id="GO:0005524">
    <property type="term" value="F:ATP binding"/>
    <property type="evidence" value="ECO:0007669"/>
    <property type="project" value="UniProtKB-KW"/>
</dbReference>
<evidence type="ECO:0000259" key="5">
    <source>
        <dbReference type="PROSITE" id="PS50011"/>
    </source>
</evidence>
<keyword evidence="3 6" id="KW-0418">Kinase</keyword>
<dbReference type="AlphaFoldDB" id="B1ZSA7"/>
<dbReference type="InterPro" id="IPR011990">
    <property type="entry name" value="TPR-like_helical_dom_sf"/>
</dbReference>
<name>B1ZSA7_OPITP</name>
<dbReference type="HOGENOM" id="CLU_007799_0_0_0"/>
<dbReference type="SUPFAM" id="SSF48452">
    <property type="entry name" value="TPR-like"/>
    <property type="match status" value="1"/>
</dbReference>
<keyword evidence="2" id="KW-0547">Nucleotide-binding</keyword>
<dbReference type="SMART" id="SM00220">
    <property type="entry name" value="S_TKc"/>
    <property type="match status" value="1"/>
</dbReference>
<dbReference type="Pfam" id="PF00069">
    <property type="entry name" value="Pkinase"/>
    <property type="match status" value="1"/>
</dbReference>
<dbReference type="PROSITE" id="PS00108">
    <property type="entry name" value="PROTEIN_KINASE_ST"/>
    <property type="match status" value="1"/>
</dbReference>
<keyword evidence="4" id="KW-0067">ATP-binding</keyword>
<dbReference type="CDD" id="cd14014">
    <property type="entry name" value="STKc_PknB_like"/>
    <property type="match status" value="1"/>
</dbReference>
<dbReference type="Gene3D" id="1.25.40.10">
    <property type="entry name" value="Tetratricopeptide repeat domain"/>
    <property type="match status" value="2"/>
</dbReference>
<dbReference type="PANTHER" id="PTHR43289:SF6">
    <property type="entry name" value="SERINE_THREONINE-PROTEIN KINASE NEKL-3"/>
    <property type="match status" value="1"/>
</dbReference>
<feature type="domain" description="Protein kinase" evidence="5">
    <location>
        <begin position="74"/>
        <end position="419"/>
    </location>
</feature>
<protein>
    <submittedName>
        <fullName evidence="6">Serine/threonine protein kinase with TPR repeats</fullName>
    </submittedName>
</protein>
<evidence type="ECO:0000256" key="1">
    <source>
        <dbReference type="ARBA" id="ARBA00022679"/>
    </source>
</evidence>
<dbReference type="eggNOG" id="COG0515">
    <property type="taxonomic scope" value="Bacteria"/>
</dbReference>
<organism evidence="6 7">
    <name type="scientific">Opitutus terrae (strain DSM 11246 / JCM 15787 / PB90-1)</name>
    <dbReference type="NCBI Taxonomy" id="452637"/>
    <lineage>
        <taxon>Bacteria</taxon>
        <taxon>Pseudomonadati</taxon>
        <taxon>Verrucomicrobiota</taxon>
        <taxon>Opitutia</taxon>
        <taxon>Opitutales</taxon>
        <taxon>Opitutaceae</taxon>
        <taxon>Opitutus</taxon>
    </lineage>
</organism>
<dbReference type="RefSeq" id="WP_012375242.1">
    <property type="nucleotide sequence ID" value="NC_010571.1"/>
</dbReference>